<evidence type="ECO:0000259" key="3">
    <source>
        <dbReference type="Pfam" id="PF19040"/>
    </source>
</evidence>
<dbReference type="EMBL" id="KK583199">
    <property type="protein sequence ID" value="KDO31174.1"/>
    <property type="molecule type" value="Genomic_DNA"/>
</dbReference>
<dbReference type="AlphaFoldDB" id="A0A067CKE4"/>
<evidence type="ECO:0000259" key="2">
    <source>
        <dbReference type="Pfam" id="PF01757"/>
    </source>
</evidence>
<feature type="transmembrane region" description="Helical" evidence="1">
    <location>
        <begin position="112"/>
        <end position="133"/>
    </location>
</feature>
<dbReference type="PANTHER" id="PTHR23028:SF53">
    <property type="entry name" value="ACYL_TRANSF_3 DOMAIN-CONTAINING PROTEIN"/>
    <property type="match status" value="1"/>
</dbReference>
<feature type="transmembrane region" description="Helical" evidence="1">
    <location>
        <begin position="66"/>
        <end position="91"/>
    </location>
</feature>
<dbReference type="PANTHER" id="PTHR23028">
    <property type="entry name" value="ACETYLTRANSFERASE"/>
    <property type="match status" value="1"/>
</dbReference>
<dbReference type="GO" id="GO:0000271">
    <property type="term" value="P:polysaccharide biosynthetic process"/>
    <property type="evidence" value="ECO:0007669"/>
    <property type="project" value="TreeGrafter"/>
</dbReference>
<reference evidence="4 5" key="1">
    <citation type="journal article" date="2013" name="PLoS Genet.">
        <title>Distinctive expansion of potential virulence genes in the genome of the oomycete fish pathogen Saprolegnia parasitica.</title>
        <authorList>
            <person name="Jiang R.H."/>
            <person name="de Bruijn I."/>
            <person name="Haas B.J."/>
            <person name="Belmonte R."/>
            <person name="Lobach L."/>
            <person name="Christie J."/>
            <person name="van den Ackerveken G."/>
            <person name="Bottin A."/>
            <person name="Bulone V."/>
            <person name="Diaz-Moreno S.M."/>
            <person name="Dumas B."/>
            <person name="Fan L."/>
            <person name="Gaulin E."/>
            <person name="Govers F."/>
            <person name="Grenville-Briggs L.J."/>
            <person name="Horner N.R."/>
            <person name="Levin J.Z."/>
            <person name="Mammella M."/>
            <person name="Meijer H.J."/>
            <person name="Morris P."/>
            <person name="Nusbaum C."/>
            <person name="Oome S."/>
            <person name="Phillips A.J."/>
            <person name="van Rooyen D."/>
            <person name="Rzeszutek E."/>
            <person name="Saraiva M."/>
            <person name="Secombes C.J."/>
            <person name="Seidl M.F."/>
            <person name="Snel B."/>
            <person name="Stassen J.H."/>
            <person name="Sykes S."/>
            <person name="Tripathy S."/>
            <person name="van den Berg H."/>
            <person name="Vega-Arreguin J.C."/>
            <person name="Wawra S."/>
            <person name="Young S.K."/>
            <person name="Zeng Q."/>
            <person name="Dieguez-Uribeondo J."/>
            <person name="Russ C."/>
            <person name="Tyler B.M."/>
            <person name="van West P."/>
        </authorList>
    </citation>
    <scope>NUCLEOTIDE SEQUENCE [LARGE SCALE GENOMIC DNA]</scope>
    <source>
        <strain evidence="4 5">CBS 223.65</strain>
    </source>
</reference>
<gene>
    <name evidence="4" type="ORF">SPRG_04314</name>
</gene>
<feature type="transmembrane region" description="Helical" evidence="1">
    <location>
        <begin position="204"/>
        <end position="224"/>
    </location>
</feature>
<dbReference type="RefSeq" id="XP_012198295.1">
    <property type="nucleotide sequence ID" value="XM_012342905.1"/>
</dbReference>
<feature type="transmembrane region" description="Helical" evidence="1">
    <location>
        <begin position="321"/>
        <end position="341"/>
    </location>
</feature>
<dbReference type="OrthoDB" id="69175at2759"/>
<keyword evidence="1" id="KW-1133">Transmembrane helix</keyword>
<dbReference type="InterPro" id="IPR002656">
    <property type="entry name" value="Acyl_transf_3_dom"/>
</dbReference>
<dbReference type="InterPro" id="IPR043968">
    <property type="entry name" value="SGNH"/>
</dbReference>
<feature type="domain" description="Acyltransferase 3" evidence="2">
    <location>
        <begin position="46"/>
        <end position="404"/>
    </location>
</feature>
<keyword evidence="1" id="KW-0472">Membrane</keyword>
<accession>A0A067CKE4</accession>
<feature type="domain" description="SGNH" evidence="3">
    <location>
        <begin position="608"/>
        <end position="843"/>
    </location>
</feature>
<feature type="transmembrane region" description="Helical" evidence="1">
    <location>
        <begin position="298"/>
        <end position="315"/>
    </location>
</feature>
<dbReference type="VEuPathDB" id="FungiDB:SPRG_04314"/>
<feature type="transmembrane region" description="Helical" evidence="1">
    <location>
        <begin position="421"/>
        <end position="441"/>
    </location>
</feature>
<proteinExistence type="predicted"/>
<feature type="transmembrane region" description="Helical" evidence="1">
    <location>
        <begin position="353"/>
        <end position="376"/>
    </location>
</feature>
<dbReference type="OMA" id="AGYPERC"/>
<evidence type="ECO:0000256" key="1">
    <source>
        <dbReference type="SAM" id="Phobius"/>
    </source>
</evidence>
<dbReference type="GO" id="GO:0016020">
    <property type="term" value="C:membrane"/>
    <property type="evidence" value="ECO:0007669"/>
    <property type="project" value="TreeGrafter"/>
</dbReference>
<dbReference type="KEGG" id="spar:SPRG_04314"/>
<keyword evidence="1" id="KW-0812">Transmembrane</keyword>
<dbReference type="Proteomes" id="UP000030745">
    <property type="component" value="Unassembled WGS sequence"/>
</dbReference>
<feature type="transmembrane region" description="Helical" evidence="1">
    <location>
        <begin position="139"/>
        <end position="163"/>
    </location>
</feature>
<dbReference type="Pfam" id="PF19040">
    <property type="entry name" value="SGNH"/>
    <property type="match status" value="1"/>
</dbReference>
<dbReference type="GO" id="GO:0016747">
    <property type="term" value="F:acyltransferase activity, transferring groups other than amino-acyl groups"/>
    <property type="evidence" value="ECO:0007669"/>
    <property type="project" value="InterPro"/>
</dbReference>
<protein>
    <recommendedName>
        <fullName evidence="6">Acyltransferase 3 domain-containing protein</fullName>
    </recommendedName>
</protein>
<sequence>MHSHEPLPVTASELPQEPATPIGDNDLLLAKPLVVAKAPSHSYRPDIDGLRTLAVVPVVLFHAYPAAFPGGFIGVDVFFVISGFLISGILFKQCRNDTFTYAGFYVRRVRRIFPTLILVLSATFWLGYLYLMAPKLKAMAATMLAGALFSANLQVLSLTHSYFDIDVKTNPLLHLWSLGVEEQFYIFWPLLASIVMRLRYRKAIALQLAVVVVSFGINVSLLGVQGSNKWSFYMPLSRFWQMALGGLLAYLHCATTVELEPETETEPETEQETSVLEHAVQRVAAMYVAAAPSGRDQVVSVAGLGLILLGFASVNEDRLFPGFWALLPTLGATLLIAAGPDATFNKHVLSHPLLVYIGKISYCLYLWHWPLLVFAIERYPDASSRPTYMAPWVMLGISLLLSVLTYEDVEKRLRRRTSKLVTPLLVLCVLALGVLAALAYASPSHYSAIELDLASSIDVVASDEVALDTVFVPQVDASAVVATTAAPAGVVPMATLAAAVAQMNASSAIATSNSSTDLARSTIAPTAAVTEVKVTTAAPESKATTAPTSAVPKHVAKTTVKMARHAITDGEWDKQIPGYCPTDTPYITTAKLREPFPFKDPTYAGYPERCQVINPGHEANGVVVVLGDSHGDMSKPRFAQLFDESIVAKTSFPTIVFKTRWGRAMLPCRPEFAQNIEMLKTLKPTVVLFVVHWVQYLNPGAPKDEPASHPPTCCLYEGAACKEQSLADVDAILAEFQSQLRAVADLGVKVFVVDQSPEYARMNPKSWIQGDTVKLPAPVSRAAFRREMAWLFDRLHPAFTAANATVLDYADDYSDGDKIMMADAYGEPTMCSGGHLTTYTARKHLHVLDQVVQAALAV</sequence>
<organism evidence="4 5">
    <name type="scientific">Saprolegnia parasitica (strain CBS 223.65)</name>
    <dbReference type="NCBI Taxonomy" id="695850"/>
    <lineage>
        <taxon>Eukaryota</taxon>
        <taxon>Sar</taxon>
        <taxon>Stramenopiles</taxon>
        <taxon>Oomycota</taxon>
        <taxon>Saprolegniomycetes</taxon>
        <taxon>Saprolegniales</taxon>
        <taxon>Saprolegniaceae</taxon>
        <taxon>Saprolegnia</taxon>
    </lineage>
</organism>
<evidence type="ECO:0000313" key="4">
    <source>
        <dbReference type="EMBL" id="KDO31174.1"/>
    </source>
</evidence>
<dbReference type="Pfam" id="PF01757">
    <property type="entry name" value="Acyl_transf_3"/>
    <property type="match status" value="1"/>
</dbReference>
<evidence type="ECO:0000313" key="5">
    <source>
        <dbReference type="Proteomes" id="UP000030745"/>
    </source>
</evidence>
<keyword evidence="5" id="KW-1185">Reference proteome</keyword>
<name>A0A067CKE4_SAPPC</name>
<dbReference type="GeneID" id="24126765"/>
<evidence type="ECO:0008006" key="6">
    <source>
        <dbReference type="Google" id="ProtNLM"/>
    </source>
</evidence>
<dbReference type="InterPro" id="IPR050879">
    <property type="entry name" value="Acyltransferase_3"/>
</dbReference>